<keyword evidence="1" id="KW-0812">Transmembrane</keyword>
<comment type="caution">
    <text evidence="2">The sequence shown here is derived from an EMBL/GenBank/DDBJ whole genome shotgun (WGS) entry which is preliminary data.</text>
</comment>
<organism evidence="2 3">
    <name type="scientific">Aromia moschata</name>
    <dbReference type="NCBI Taxonomy" id="1265417"/>
    <lineage>
        <taxon>Eukaryota</taxon>
        <taxon>Metazoa</taxon>
        <taxon>Ecdysozoa</taxon>
        <taxon>Arthropoda</taxon>
        <taxon>Hexapoda</taxon>
        <taxon>Insecta</taxon>
        <taxon>Pterygota</taxon>
        <taxon>Neoptera</taxon>
        <taxon>Endopterygota</taxon>
        <taxon>Coleoptera</taxon>
        <taxon>Polyphaga</taxon>
        <taxon>Cucujiformia</taxon>
        <taxon>Chrysomeloidea</taxon>
        <taxon>Cerambycidae</taxon>
        <taxon>Cerambycinae</taxon>
        <taxon>Callichromatini</taxon>
        <taxon>Aromia</taxon>
    </lineage>
</organism>
<evidence type="ECO:0000256" key="1">
    <source>
        <dbReference type="SAM" id="Phobius"/>
    </source>
</evidence>
<dbReference type="Proteomes" id="UP001162162">
    <property type="component" value="Unassembled WGS sequence"/>
</dbReference>
<dbReference type="EMBL" id="JAPWTK010000003">
    <property type="protein sequence ID" value="KAJ8962351.1"/>
    <property type="molecule type" value="Genomic_DNA"/>
</dbReference>
<gene>
    <name evidence="2" type="ORF">NQ318_018333</name>
</gene>
<name>A0AAV8ZEE2_9CUCU</name>
<keyword evidence="1" id="KW-0472">Membrane</keyword>
<protein>
    <submittedName>
        <fullName evidence="2">Uncharacterized protein</fullName>
    </submittedName>
</protein>
<reference evidence="2" key="1">
    <citation type="journal article" date="2023" name="Insect Mol. Biol.">
        <title>Genome sequencing provides insights into the evolution of gene families encoding plant cell wall-degrading enzymes in longhorned beetles.</title>
        <authorList>
            <person name="Shin N.R."/>
            <person name="Okamura Y."/>
            <person name="Kirsch R."/>
            <person name="Pauchet Y."/>
        </authorList>
    </citation>
    <scope>NUCLEOTIDE SEQUENCE</scope>
    <source>
        <strain evidence="2">AMC_N1</strain>
    </source>
</reference>
<dbReference type="AlphaFoldDB" id="A0AAV8ZEE2"/>
<accession>A0AAV8ZEE2</accession>
<evidence type="ECO:0000313" key="3">
    <source>
        <dbReference type="Proteomes" id="UP001162162"/>
    </source>
</evidence>
<evidence type="ECO:0000313" key="2">
    <source>
        <dbReference type="EMBL" id="KAJ8962351.1"/>
    </source>
</evidence>
<sequence>MEVQKTGLRDPLPLKLEVLYSIQRGGSFIGVIMIIGIVGSLGPKLSRVNEVKSGYDNTTGRKSLDDHPHLPYLEKQFKTVAYN</sequence>
<feature type="transmembrane region" description="Helical" evidence="1">
    <location>
        <begin position="20"/>
        <end position="42"/>
    </location>
</feature>
<keyword evidence="1" id="KW-1133">Transmembrane helix</keyword>
<proteinExistence type="predicted"/>
<keyword evidence="3" id="KW-1185">Reference proteome</keyword>